<dbReference type="PANTHER" id="PTHR43766">
    <property type="entry name" value="TRYPTOPHAN--TRNA LIGASE, MITOCHONDRIAL"/>
    <property type="match status" value="1"/>
</dbReference>
<dbReference type="GO" id="GO:0004830">
    <property type="term" value="F:tryptophan-tRNA ligase activity"/>
    <property type="evidence" value="ECO:0007669"/>
    <property type="project" value="TreeGrafter"/>
</dbReference>
<dbReference type="GO" id="GO:0005524">
    <property type="term" value="F:ATP binding"/>
    <property type="evidence" value="ECO:0007669"/>
    <property type="project" value="UniProtKB-KW"/>
</dbReference>
<dbReference type="Proteomes" id="UP000580250">
    <property type="component" value="Unassembled WGS sequence"/>
</dbReference>
<dbReference type="Pfam" id="PF00579">
    <property type="entry name" value="tRNA-synt_1b"/>
    <property type="match status" value="1"/>
</dbReference>
<dbReference type="AlphaFoldDB" id="A0A6V7TQL2"/>
<organism evidence="7 8">
    <name type="scientific">Meloidogyne enterolobii</name>
    <name type="common">Root-knot nematode worm</name>
    <name type="synonym">Meloidogyne mayaguensis</name>
    <dbReference type="NCBI Taxonomy" id="390850"/>
    <lineage>
        <taxon>Eukaryota</taxon>
        <taxon>Metazoa</taxon>
        <taxon>Ecdysozoa</taxon>
        <taxon>Nematoda</taxon>
        <taxon>Chromadorea</taxon>
        <taxon>Rhabditida</taxon>
        <taxon>Tylenchina</taxon>
        <taxon>Tylenchomorpha</taxon>
        <taxon>Tylenchoidea</taxon>
        <taxon>Meloidogynidae</taxon>
        <taxon>Meloidogyninae</taxon>
        <taxon>Meloidogyne</taxon>
    </lineage>
</organism>
<gene>
    <name evidence="7" type="ORF">MENT_LOCUS2632</name>
</gene>
<dbReference type="GO" id="GO:0005759">
    <property type="term" value="C:mitochondrial matrix"/>
    <property type="evidence" value="ECO:0007669"/>
    <property type="project" value="TreeGrafter"/>
</dbReference>
<evidence type="ECO:0000256" key="2">
    <source>
        <dbReference type="ARBA" id="ARBA00022741"/>
    </source>
</evidence>
<proteinExistence type="inferred from homology"/>
<name>A0A6V7TQL2_MELEN</name>
<reference evidence="7 8" key="1">
    <citation type="submission" date="2020-08" db="EMBL/GenBank/DDBJ databases">
        <authorList>
            <person name="Koutsovoulos G."/>
            <person name="Danchin GJ E."/>
        </authorList>
    </citation>
    <scope>NUCLEOTIDE SEQUENCE [LARGE SCALE GENOMIC DNA]</scope>
</reference>
<keyword evidence="2 6" id="KW-0547">Nucleotide-binding</keyword>
<dbReference type="InterPro" id="IPR014729">
    <property type="entry name" value="Rossmann-like_a/b/a_fold"/>
</dbReference>
<dbReference type="EMBL" id="CAJEWN010000008">
    <property type="protein sequence ID" value="CAD2129541.1"/>
    <property type="molecule type" value="Genomic_DNA"/>
</dbReference>
<dbReference type="InterPro" id="IPR002305">
    <property type="entry name" value="aa-tRNA-synth_Ic"/>
</dbReference>
<keyword evidence="4 6" id="KW-0648">Protein biosynthesis</keyword>
<evidence type="ECO:0000256" key="5">
    <source>
        <dbReference type="ARBA" id="ARBA00023146"/>
    </source>
</evidence>
<evidence type="ECO:0000256" key="4">
    <source>
        <dbReference type="ARBA" id="ARBA00022917"/>
    </source>
</evidence>
<dbReference type="InterPro" id="IPR050203">
    <property type="entry name" value="Trp-tRNA_synthetase"/>
</dbReference>
<evidence type="ECO:0000256" key="3">
    <source>
        <dbReference type="ARBA" id="ARBA00022840"/>
    </source>
</evidence>
<comment type="caution">
    <text evidence="7">The sequence shown here is derived from an EMBL/GenBank/DDBJ whole genome shotgun (WGS) entry which is preliminary data.</text>
</comment>
<keyword evidence="3 6" id="KW-0067">ATP-binding</keyword>
<dbReference type="PANTHER" id="PTHR43766:SF1">
    <property type="entry name" value="TRYPTOPHAN--TRNA LIGASE, MITOCHONDRIAL"/>
    <property type="match status" value="1"/>
</dbReference>
<evidence type="ECO:0000313" key="7">
    <source>
        <dbReference type="EMBL" id="CAD2129541.1"/>
    </source>
</evidence>
<dbReference type="OrthoDB" id="15808at2759"/>
<keyword evidence="1 6" id="KW-0436">Ligase</keyword>
<accession>A0A6V7TQL2</accession>
<dbReference type="Gene3D" id="3.40.50.620">
    <property type="entry name" value="HUPs"/>
    <property type="match status" value="1"/>
</dbReference>
<evidence type="ECO:0000313" key="8">
    <source>
        <dbReference type="Proteomes" id="UP000580250"/>
    </source>
</evidence>
<evidence type="ECO:0000256" key="1">
    <source>
        <dbReference type="ARBA" id="ARBA00022598"/>
    </source>
</evidence>
<dbReference type="GO" id="GO:0070183">
    <property type="term" value="P:mitochondrial tryptophanyl-tRNA aminoacylation"/>
    <property type="evidence" value="ECO:0007669"/>
    <property type="project" value="TreeGrafter"/>
</dbReference>
<comment type="similarity">
    <text evidence="6">Belongs to the class-I aminoacyl-tRNA synthetase family.</text>
</comment>
<sequence>MHALSAESLQTWAILLSTGVDPFRTIIVQQSRVPELIELMWILGTSTTLPSLTGLSQFKDKSKSLKAVPVGLATYPLLQAADVLGYHPSHVLVGFDQNCSNAHWKLFGLFFITQKFSGFSQTFCQIAGSD</sequence>
<evidence type="ECO:0000256" key="6">
    <source>
        <dbReference type="RuleBase" id="RU363036"/>
    </source>
</evidence>
<protein>
    <submittedName>
        <fullName evidence="7">Uncharacterized protein</fullName>
    </submittedName>
</protein>
<keyword evidence="5 6" id="KW-0030">Aminoacyl-tRNA synthetase</keyword>
<dbReference type="SUPFAM" id="SSF52374">
    <property type="entry name" value="Nucleotidylyl transferase"/>
    <property type="match status" value="1"/>
</dbReference>